<dbReference type="RefSeq" id="WP_101933979.1">
    <property type="nucleotide sequence ID" value="NZ_CP018622.1"/>
</dbReference>
<evidence type="ECO:0000313" key="2">
    <source>
        <dbReference type="Proteomes" id="UP000234237"/>
    </source>
</evidence>
<protein>
    <submittedName>
        <fullName evidence="1">Uncharacterized protein</fullName>
    </submittedName>
</protein>
<proteinExistence type="predicted"/>
<dbReference type="AlphaFoldDB" id="A0A2K9J4H4"/>
<dbReference type="Proteomes" id="UP000234237">
    <property type="component" value="Chromosome"/>
</dbReference>
<dbReference type="EMBL" id="CP018622">
    <property type="protein sequence ID" value="AUJ26585.1"/>
    <property type="molecule type" value="Genomic_DNA"/>
</dbReference>
<name>A0A2K9J4H4_9BACI</name>
<evidence type="ECO:0000313" key="1">
    <source>
        <dbReference type="EMBL" id="AUJ26585.1"/>
    </source>
</evidence>
<accession>A0A2K9J4H4</accession>
<sequence>MKGNKSESISLPEWLSNRHKKDILKAVKDNTPILIKGLSGPTGKTFLKETLKKRGALVFEEWECLEVELNEFIEFDS</sequence>
<gene>
    <name evidence="1" type="ORF">A21D_03551</name>
</gene>
<organism evidence="1 2">
    <name type="scientific">Virgibacillus dokdonensis</name>
    <dbReference type="NCBI Taxonomy" id="302167"/>
    <lineage>
        <taxon>Bacteria</taxon>
        <taxon>Bacillati</taxon>
        <taxon>Bacillota</taxon>
        <taxon>Bacilli</taxon>
        <taxon>Bacillales</taxon>
        <taxon>Bacillaceae</taxon>
        <taxon>Virgibacillus</taxon>
    </lineage>
</organism>
<dbReference type="KEGG" id="vpn:A21D_03551"/>
<reference evidence="2" key="1">
    <citation type="submission" date="2016-11" db="EMBL/GenBank/DDBJ databases">
        <title>Complete genome sequence of Virgibacillus pantothenticus 21D, a halophilic bacterium isolated from the deep hypersaline anoxic basin Discovery in the Mediterranean Sea.</title>
        <authorList>
            <person name="Zeaiter Z."/>
            <person name="Booth J.M."/>
            <person name="Prosdocimi E.M."/>
            <person name="Mapelli F."/>
            <person name="Fusi M."/>
            <person name="Daffonchio D."/>
            <person name="Borin S."/>
            <person name="Crotti E."/>
        </authorList>
    </citation>
    <scope>NUCLEOTIDE SEQUENCE [LARGE SCALE GENOMIC DNA]</scope>
    <source>
        <strain evidence="2">21D</strain>
    </source>
</reference>